<comment type="caution">
    <text evidence="2">The sequence shown here is derived from an EMBL/GenBank/DDBJ whole genome shotgun (WGS) entry which is preliminary data.</text>
</comment>
<dbReference type="EMBL" id="JADJMH010000004">
    <property type="protein sequence ID" value="MBK7674382.1"/>
    <property type="molecule type" value="Genomic_DNA"/>
</dbReference>
<dbReference type="EMBL" id="JADJMH010000014">
    <property type="protein sequence ID" value="MBK7675887.1"/>
    <property type="molecule type" value="Genomic_DNA"/>
</dbReference>
<proteinExistence type="predicted"/>
<evidence type="ECO:0000313" key="1">
    <source>
        <dbReference type="EMBL" id="MBK7673805.1"/>
    </source>
</evidence>
<dbReference type="AlphaFoldDB" id="A0A935PX91"/>
<gene>
    <name evidence="1" type="ORF">IPJ27_03020</name>
    <name evidence="2" type="ORF">IPJ27_06200</name>
    <name evidence="3" type="ORF">IPJ27_14680</name>
</gene>
<evidence type="ECO:0000313" key="3">
    <source>
        <dbReference type="EMBL" id="MBK7675887.1"/>
    </source>
</evidence>
<evidence type="ECO:0000313" key="4">
    <source>
        <dbReference type="Proteomes" id="UP000697998"/>
    </source>
</evidence>
<sequence>MSPSLPATAPQLAETAAALAQWRSTRRRSARIPEELWSQATELAERYGIAQVAVALKLDYKSLKHRLTARNAAEDARSAPVSSSFVELDLGLPLAPPVCVLVLTDRAGRALRIELPPAASSHLAEVARSLWQVQPCSR</sequence>
<evidence type="ECO:0000313" key="2">
    <source>
        <dbReference type="EMBL" id="MBK7674382.1"/>
    </source>
</evidence>
<organism evidence="2 4">
    <name type="scientific">Candidatus Accumulibacter proximus</name>
    <dbReference type="NCBI Taxonomy" id="2954385"/>
    <lineage>
        <taxon>Bacteria</taxon>
        <taxon>Pseudomonadati</taxon>
        <taxon>Pseudomonadota</taxon>
        <taxon>Betaproteobacteria</taxon>
        <taxon>Candidatus Accumulibacter</taxon>
    </lineage>
</organism>
<accession>A0A935PX91</accession>
<dbReference type="EMBL" id="JADJMH010000001">
    <property type="protein sequence ID" value="MBK7673805.1"/>
    <property type="molecule type" value="Genomic_DNA"/>
</dbReference>
<protein>
    <submittedName>
        <fullName evidence="2">Uncharacterized protein</fullName>
    </submittedName>
</protein>
<name>A0A935PX91_9PROT</name>
<reference evidence="2 4" key="1">
    <citation type="submission" date="2020-10" db="EMBL/GenBank/DDBJ databases">
        <title>Connecting structure to function with the recovery of over 1000 high-quality activated sludge metagenome-assembled genomes encoding full-length rRNA genes using long-read sequencing.</title>
        <authorList>
            <person name="Singleton C.M."/>
            <person name="Petriglieri F."/>
            <person name="Kristensen J.M."/>
            <person name="Kirkegaard R.H."/>
            <person name="Michaelsen T.Y."/>
            <person name="Andersen M.H."/>
            <person name="Karst S.M."/>
            <person name="Dueholm M.S."/>
            <person name="Nielsen P.H."/>
            <person name="Albertsen M."/>
        </authorList>
    </citation>
    <scope>NUCLEOTIDE SEQUENCE [LARGE SCALE GENOMIC DNA]</scope>
    <source>
        <strain evidence="2">EsbW_18-Q3-R4-48_BATAC.285</strain>
    </source>
</reference>
<dbReference type="Proteomes" id="UP000697998">
    <property type="component" value="Unassembled WGS sequence"/>
</dbReference>